<dbReference type="OrthoDB" id="5242242at2"/>
<keyword evidence="5" id="KW-0963">Cytoplasm</keyword>
<dbReference type="GO" id="GO:0016787">
    <property type="term" value="F:hydrolase activity"/>
    <property type="evidence" value="ECO:0007669"/>
    <property type="project" value="UniProtKB-KW"/>
</dbReference>
<evidence type="ECO:0000256" key="20">
    <source>
        <dbReference type="ARBA" id="ARBA00047734"/>
    </source>
</evidence>
<evidence type="ECO:0000256" key="17">
    <source>
        <dbReference type="ARBA" id="ARBA00040123"/>
    </source>
</evidence>
<dbReference type="InterPro" id="IPR052365">
    <property type="entry name" value="THEM4/THEM5_acyl-CoA_thioest"/>
</dbReference>
<dbReference type="Proteomes" id="UP000282674">
    <property type="component" value="Unassembled WGS sequence"/>
</dbReference>
<keyword evidence="12" id="KW-0966">Cell projection</keyword>
<comment type="catalytic activity">
    <reaction evidence="22">
        <text>dodecanoyl-CoA + H2O = dodecanoate + CoA + H(+)</text>
        <dbReference type="Rhea" id="RHEA:30135"/>
        <dbReference type="ChEBI" id="CHEBI:15377"/>
        <dbReference type="ChEBI" id="CHEBI:15378"/>
        <dbReference type="ChEBI" id="CHEBI:18262"/>
        <dbReference type="ChEBI" id="CHEBI:57287"/>
        <dbReference type="ChEBI" id="CHEBI:57375"/>
    </reaction>
    <physiologicalReaction direction="left-to-right" evidence="22">
        <dbReference type="Rhea" id="RHEA:30136"/>
    </physiologicalReaction>
</comment>
<dbReference type="SUPFAM" id="SSF54637">
    <property type="entry name" value="Thioesterase/thiol ester dehydrase-isomerase"/>
    <property type="match status" value="1"/>
</dbReference>
<keyword evidence="6" id="KW-0053">Apoptosis</keyword>
<dbReference type="Gene3D" id="3.10.129.10">
    <property type="entry name" value="Hotdog Thioesterase"/>
    <property type="match status" value="1"/>
</dbReference>
<comment type="caution">
    <text evidence="25">The sequence shown here is derived from an EMBL/GenBank/DDBJ whole genome shotgun (WGS) entry which is preliminary data.</text>
</comment>
<dbReference type="PANTHER" id="PTHR12418:SF19">
    <property type="entry name" value="ACYL-COENZYME A THIOESTERASE THEM4"/>
    <property type="match status" value="1"/>
</dbReference>
<evidence type="ECO:0000259" key="24">
    <source>
        <dbReference type="Pfam" id="PF03061"/>
    </source>
</evidence>
<evidence type="ECO:0000256" key="14">
    <source>
        <dbReference type="ARBA" id="ARBA00037002"/>
    </source>
</evidence>
<keyword evidence="10" id="KW-0443">Lipid metabolism</keyword>
<accession>A0A3M2M5T0</accession>
<evidence type="ECO:0000313" key="26">
    <source>
        <dbReference type="Proteomes" id="UP000282674"/>
    </source>
</evidence>
<keyword evidence="8" id="KW-0276">Fatty acid metabolism</keyword>
<sequence>MTGVGSAIERARRGRRALDEEHLAALAALADRVRELTEAVVLTDVEIDELAAVGEQVEALTGRLAAVRRDAPPVARYGGHGPLRHVTNPVTGLGNPLAPPLTIEFTETGARAGFTLNHVYEGPPTFVHGGITAMILDQVLGMAAASKAVPGVTASLELRYRRPTPIGVPLTVEAEVTGSSGRRSHAAGRILDPEGLVTVEAKALFIAPQR</sequence>
<dbReference type="EC" id="3.1.2.2" evidence="16"/>
<evidence type="ECO:0000256" key="1">
    <source>
        <dbReference type="ARBA" id="ARBA00004170"/>
    </source>
</evidence>
<evidence type="ECO:0000256" key="16">
    <source>
        <dbReference type="ARBA" id="ARBA00038848"/>
    </source>
</evidence>
<comment type="subcellular location">
    <subcellularLocation>
        <location evidence="3">Cell projection</location>
        <location evidence="3">Ruffle membrane</location>
    </subcellularLocation>
    <subcellularLocation>
        <location evidence="2">Cytoplasm</location>
    </subcellularLocation>
    <subcellularLocation>
        <location evidence="1">Membrane</location>
        <topology evidence="1">Peripheral membrane protein</topology>
    </subcellularLocation>
</comment>
<evidence type="ECO:0000256" key="2">
    <source>
        <dbReference type="ARBA" id="ARBA00004496"/>
    </source>
</evidence>
<comment type="catalytic activity">
    <reaction evidence="23">
        <text>tetradecanoyl-CoA + H2O = tetradecanoate + CoA + H(+)</text>
        <dbReference type="Rhea" id="RHEA:40119"/>
        <dbReference type="ChEBI" id="CHEBI:15377"/>
        <dbReference type="ChEBI" id="CHEBI:15378"/>
        <dbReference type="ChEBI" id="CHEBI:30807"/>
        <dbReference type="ChEBI" id="CHEBI:57287"/>
        <dbReference type="ChEBI" id="CHEBI:57385"/>
    </reaction>
    <physiologicalReaction direction="left-to-right" evidence="23">
        <dbReference type="Rhea" id="RHEA:40120"/>
    </physiologicalReaction>
</comment>
<comment type="catalytic activity">
    <reaction evidence="13">
        <text>(5Z,8Z,11Z,14Z)-eicosatetraenoyl-CoA + H2O = (5Z,8Z,11Z,14Z)-eicosatetraenoate + CoA + H(+)</text>
        <dbReference type="Rhea" id="RHEA:40151"/>
        <dbReference type="ChEBI" id="CHEBI:15377"/>
        <dbReference type="ChEBI" id="CHEBI:15378"/>
        <dbReference type="ChEBI" id="CHEBI:32395"/>
        <dbReference type="ChEBI" id="CHEBI:57287"/>
        <dbReference type="ChEBI" id="CHEBI:57368"/>
    </reaction>
    <physiologicalReaction direction="left-to-right" evidence="13">
        <dbReference type="Rhea" id="RHEA:40152"/>
    </physiologicalReaction>
</comment>
<dbReference type="CDD" id="cd03443">
    <property type="entry name" value="PaaI_thioesterase"/>
    <property type="match status" value="1"/>
</dbReference>
<dbReference type="AlphaFoldDB" id="A0A3M2M5T0"/>
<proteinExistence type="inferred from homology"/>
<keyword evidence="4" id="KW-1003">Cell membrane</keyword>
<keyword evidence="11" id="KW-0472">Membrane</keyword>
<dbReference type="InterPro" id="IPR006683">
    <property type="entry name" value="Thioestr_dom"/>
</dbReference>
<keyword evidence="9" id="KW-0809">Transit peptide</keyword>
<feature type="domain" description="Thioesterase" evidence="24">
    <location>
        <begin position="126"/>
        <end position="195"/>
    </location>
</feature>
<gene>
    <name evidence="25" type="ORF">EBO15_13655</name>
</gene>
<evidence type="ECO:0000256" key="10">
    <source>
        <dbReference type="ARBA" id="ARBA00023098"/>
    </source>
</evidence>
<dbReference type="GO" id="GO:0005737">
    <property type="term" value="C:cytoplasm"/>
    <property type="evidence" value="ECO:0007669"/>
    <property type="project" value="UniProtKB-SubCell"/>
</dbReference>
<evidence type="ECO:0000256" key="21">
    <source>
        <dbReference type="ARBA" id="ARBA00047969"/>
    </source>
</evidence>
<evidence type="ECO:0000256" key="15">
    <source>
        <dbReference type="ARBA" id="ARBA00038456"/>
    </source>
</evidence>
<evidence type="ECO:0000256" key="13">
    <source>
        <dbReference type="ARBA" id="ARBA00035852"/>
    </source>
</evidence>
<evidence type="ECO:0000256" key="22">
    <source>
        <dbReference type="ARBA" id="ARBA00048074"/>
    </source>
</evidence>
<comment type="catalytic activity">
    <reaction evidence="20">
        <text>hexadecanoyl-CoA + H2O = hexadecanoate + CoA + H(+)</text>
        <dbReference type="Rhea" id="RHEA:16645"/>
        <dbReference type="ChEBI" id="CHEBI:7896"/>
        <dbReference type="ChEBI" id="CHEBI:15377"/>
        <dbReference type="ChEBI" id="CHEBI:15378"/>
        <dbReference type="ChEBI" id="CHEBI:57287"/>
        <dbReference type="ChEBI" id="CHEBI:57379"/>
        <dbReference type="EC" id="3.1.2.2"/>
    </reaction>
    <physiologicalReaction direction="left-to-right" evidence="20">
        <dbReference type="Rhea" id="RHEA:16646"/>
    </physiologicalReaction>
</comment>
<evidence type="ECO:0000313" key="25">
    <source>
        <dbReference type="EMBL" id="RMI44193.1"/>
    </source>
</evidence>
<evidence type="ECO:0000256" key="9">
    <source>
        <dbReference type="ARBA" id="ARBA00022946"/>
    </source>
</evidence>
<evidence type="ECO:0000256" key="3">
    <source>
        <dbReference type="ARBA" id="ARBA00004632"/>
    </source>
</evidence>
<evidence type="ECO:0000256" key="5">
    <source>
        <dbReference type="ARBA" id="ARBA00022490"/>
    </source>
</evidence>
<dbReference type="EMBL" id="RFFG01000020">
    <property type="protein sequence ID" value="RMI44193.1"/>
    <property type="molecule type" value="Genomic_DNA"/>
</dbReference>
<comment type="similarity">
    <text evidence="15">Belongs to the THEM4/THEM5 thioesterase family.</text>
</comment>
<keyword evidence="7" id="KW-0378">Hydrolase</keyword>
<dbReference type="RefSeq" id="WP_122194736.1">
    <property type="nucleotide sequence ID" value="NZ_JBHSKC010000003.1"/>
</dbReference>
<evidence type="ECO:0000256" key="6">
    <source>
        <dbReference type="ARBA" id="ARBA00022703"/>
    </source>
</evidence>
<comment type="catalytic activity">
    <reaction evidence="14">
        <text>(9Z)-octadecenoyl-CoA + H2O = (9Z)-octadecenoate + CoA + H(+)</text>
        <dbReference type="Rhea" id="RHEA:40139"/>
        <dbReference type="ChEBI" id="CHEBI:15377"/>
        <dbReference type="ChEBI" id="CHEBI:15378"/>
        <dbReference type="ChEBI" id="CHEBI:30823"/>
        <dbReference type="ChEBI" id="CHEBI:57287"/>
        <dbReference type="ChEBI" id="CHEBI:57387"/>
    </reaction>
    <physiologicalReaction direction="left-to-right" evidence="14">
        <dbReference type="Rhea" id="RHEA:40140"/>
    </physiologicalReaction>
</comment>
<comment type="catalytic activity">
    <reaction evidence="19">
        <text>octanoyl-CoA + H2O = octanoate + CoA + H(+)</text>
        <dbReference type="Rhea" id="RHEA:30143"/>
        <dbReference type="ChEBI" id="CHEBI:15377"/>
        <dbReference type="ChEBI" id="CHEBI:15378"/>
        <dbReference type="ChEBI" id="CHEBI:25646"/>
        <dbReference type="ChEBI" id="CHEBI:57287"/>
        <dbReference type="ChEBI" id="CHEBI:57386"/>
    </reaction>
    <physiologicalReaction direction="left-to-right" evidence="19">
        <dbReference type="Rhea" id="RHEA:30144"/>
    </physiologicalReaction>
</comment>
<evidence type="ECO:0000256" key="4">
    <source>
        <dbReference type="ARBA" id="ARBA00022475"/>
    </source>
</evidence>
<dbReference type="GO" id="GO:0016020">
    <property type="term" value="C:membrane"/>
    <property type="evidence" value="ECO:0007669"/>
    <property type="project" value="UniProtKB-SubCell"/>
</dbReference>
<evidence type="ECO:0000256" key="8">
    <source>
        <dbReference type="ARBA" id="ARBA00022832"/>
    </source>
</evidence>
<comment type="catalytic activity">
    <reaction evidence="21">
        <text>decanoyl-CoA + H2O = decanoate + CoA + H(+)</text>
        <dbReference type="Rhea" id="RHEA:40059"/>
        <dbReference type="ChEBI" id="CHEBI:15377"/>
        <dbReference type="ChEBI" id="CHEBI:15378"/>
        <dbReference type="ChEBI" id="CHEBI:27689"/>
        <dbReference type="ChEBI" id="CHEBI:57287"/>
        <dbReference type="ChEBI" id="CHEBI:61430"/>
    </reaction>
    <physiologicalReaction direction="left-to-right" evidence="21">
        <dbReference type="Rhea" id="RHEA:40060"/>
    </physiologicalReaction>
</comment>
<name>A0A3M2M5T0_9ACTN</name>
<evidence type="ECO:0000256" key="7">
    <source>
        <dbReference type="ARBA" id="ARBA00022801"/>
    </source>
</evidence>
<protein>
    <recommendedName>
        <fullName evidence="17">Acyl-coenzyme A thioesterase THEM4</fullName>
        <ecNumber evidence="16">3.1.2.2</ecNumber>
    </recommendedName>
    <alternativeName>
        <fullName evidence="18">Thioesterase superfamily member 4</fullName>
    </alternativeName>
</protein>
<evidence type="ECO:0000256" key="18">
    <source>
        <dbReference type="ARBA" id="ARBA00043210"/>
    </source>
</evidence>
<dbReference type="Pfam" id="PF03061">
    <property type="entry name" value="4HBT"/>
    <property type="match status" value="1"/>
</dbReference>
<evidence type="ECO:0000256" key="19">
    <source>
        <dbReference type="ARBA" id="ARBA00047588"/>
    </source>
</evidence>
<keyword evidence="26" id="KW-1185">Reference proteome</keyword>
<evidence type="ECO:0000256" key="11">
    <source>
        <dbReference type="ARBA" id="ARBA00023136"/>
    </source>
</evidence>
<dbReference type="PANTHER" id="PTHR12418">
    <property type="entry name" value="ACYL-COENZYME A THIOESTERASE THEM4"/>
    <property type="match status" value="1"/>
</dbReference>
<evidence type="ECO:0000256" key="12">
    <source>
        <dbReference type="ARBA" id="ARBA00023273"/>
    </source>
</evidence>
<dbReference type="GO" id="GO:0006631">
    <property type="term" value="P:fatty acid metabolic process"/>
    <property type="evidence" value="ECO:0007669"/>
    <property type="project" value="UniProtKB-KW"/>
</dbReference>
<organism evidence="25 26">
    <name type="scientific">Actinomadura harenae</name>
    <dbReference type="NCBI Taxonomy" id="2483351"/>
    <lineage>
        <taxon>Bacteria</taxon>
        <taxon>Bacillati</taxon>
        <taxon>Actinomycetota</taxon>
        <taxon>Actinomycetes</taxon>
        <taxon>Streptosporangiales</taxon>
        <taxon>Thermomonosporaceae</taxon>
        <taxon>Actinomadura</taxon>
    </lineage>
</organism>
<reference evidence="25 26" key="1">
    <citation type="submission" date="2018-10" db="EMBL/GenBank/DDBJ databases">
        <title>Isolation from soil.</title>
        <authorList>
            <person name="Hu J."/>
        </authorList>
    </citation>
    <scope>NUCLEOTIDE SEQUENCE [LARGE SCALE GENOMIC DNA]</scope>
    <source>
        <strain evidence="25 26">NEAU-Ht49</strain>
    </source>
</reference>
<dbReference type="InterPro" id="IPR029069">
    <property type="entry name" value="HotDog_dom_sf"/>
</dbReference>
<evidence type="ECO:0000256" key="23">
    <source>
        <dbReference type="ARBA" id="ARBA00048180"/>
    </source>
</evidence>